<organism evidence="2 3">
    <name type="scientific">Portunus trituberculatus</name>
    <name type="common">Swimming crab</name>
    <name type="synonym">Neptunus trituberculatus</name>
    <dbReference type="NCBI Taxonomy" id="210409"/>
    <lineage>
        <taxon>Eukaryota</taxon>
        <taxon>Metazoa</taxon>
        <taxon>Ecdysozoa</taxon>
        <taxon>Arthropoda</taxon>
        <taxon>Crustacea</taxon>
        <taxon>Multicrustacea</taxon>
        <taxon>Malacostraca</taxon>
        <taxon>Eumalacostraca</taxon>
        <taxon>Eucarida</taxon>
        <taxon>Decapoda</taxon>
        <taxon>Pleocyemata</taxon>
        <taxon>Brachyura</taxon>
        <taxon>Eubrachyura</taxon>
        <taxon>Portunoidea</taxon>
        <taxon>Portunidae</taxon>
        <taxon>Portuninae</taxon>
        <taxon>Portunus</taxon>
    </lineage>
</organism>
<dbReference type="AlphaFoldDB" id="A0A5B7CSN9"/>
<evidence type="ECO:0000313" key="3">
    <source>
        <dbReference type="Proteomes" id="UP000324222"/>
    </source>
</evidence>
<feature type="region of interest" description="Disordered" evidence="1">
    <location>
        <begin position="184"/>
        <end position="203"/>
    </location>
</feature>
<name>A0A5B7CSN9_PORTR</name>
<sequence length="203" mass="20825">MRVLVKLKCGGGELTGDLVVVKKDVGVASRSIICTSICRRASIICASICRFTSSTARCFSASRFARISTSMTSALCRTSATSCWCRQLVRSSSSCSAATRASGVPVITRPPRMSSSVARITSANFCECLCSCADKGPASGGRCRGGGPPGIRAGTIMPGPPTPPTILIPDVVMMGPRPPAMLMEPGGGGPNTPLDPTLLEGGA</sequence>
<proteinExistence type="predicted"/>
<comment type="caution">
    <text evidence="2">The sequence shown here is derived from an EMBL/GenBank/DDBJ whole genome shotgun (WGS) entry which is preliminary data.</text>
</comment>
<evidence type="ECO:0000256" key="1">
    <source>
        <dbReference type="SAM" id="MobiDB-lite"/>
    </source>
</evidence>
<keyword evidence="3" id="KW-1185">Reference proteome</keyword>
<dbReference type="Proteomes" id="UP000324222">
    <property type="component" value="Unassembled WGS sequence"/>
</dbReference>
<reference evidence="2 3" key="1">
    <citation type="submission" date="2019-05" db="EMBL/GenBank/DDBJ databases">
        <title>Another draft genome of Portunus trituberculatus and its Hox gene families provides insights of decapod evolution.</title>
        <authorList>
            <person name="Jeong J.-H."/>
            <person name="Song I."/>
            <person name="Kim S."/>
            <person name="Choi T."/>
            <person name="Kim D."/>
            <person name="Ryu S."/>
            <person name="Kim W."/>
        </authorList>
    </citation>
    <scope>NUCLEOTIDE SEQUENCE [LARGE SCALE GENOMIC DNA]</scope>
    <source>
        <tissue evidence="2">Muscle</tissue>
    </source>
</reference>
<gene>
    <name evidence="2" type="ORF">E2C01_005396</name>
</gene>
<accession>A0A5B7CSN9</accession>
<dbReference type="EMBL" id="VSRR010000231">
    <property type="protein sequence ID" value="MPC12692.1"/>
    <property type="molecule type" value="Genomic_DNA"/>
</dbReference>
<evidence type="ECO:0000313" key="2">
    <source>
        <dbReference type="EMBL" id="MPC12692.1"/>
    </source>
</evidence>
<protein>
    <submittedName>
        <fullName evidence="2">Uncharacterized protein</fullName>
    </submittedName>
</protein>